<organism evidence="2 3">
    <name type="scientific">Rhodobium orientis</name>
    <dbReference type="NCBI Taxonomy" id="34017"/>
    <lineage>
        <taxon>Bacteria</taxon>
        <taxon>Pseudomonadati</taxon>
        <taxon>Pseudomonadota</taxon>
        <taxon>Alphaproteobacteria</taxon>
        <taxon>Hyphomicrobiales</taxon>
        <taxon>Rhodobiaceae</taxon>
        <taxon>Rhodobium</taxon>
    </lineage>
</organism>
<dbReference type="SUPFAM" id="SSF53300">
    <property type="entry name" value="vWA-like"/>
    <property type="match status" value="1"/>
</dbReference>
<evidence type="ECO:0008006" key="4">
    <source>
        <dbReference type="Google" id="ProtNLM"/>
    </source>
</evidence>
<proteinExistence type="predicted"/>
<protein>
    <recommendedName>
        <fullName evidence="4">VWFA domain-containing protein</fullName>
    </recommendedName>
</protein>
<gene>
    <name evidence="2" type="ORF">CH339_20980</name>
</gene>
<feature type="compositionally biased region" description="Polar residues" evidence="1">
    <location>
        <begin position="1"/>
        <end position="13"/>
    </location>
</feature>
<dbReference type="RefSeq" id="WP_111436373.1">
    <property type="nucleotide sequence ID" value="NZ_JACIGG010000002.1"/>
</dbReference>
<dbReference type="Proteomes" id="UP000249299">
    <property type="component" value="Unassembled WGS sequence"/>
</dbReference>
<name>A0A327JJ31_9HYPH</name>
<dbReference type="EMBL" id="NPEV01000066">
    <property type="protein sequence ID" value="RAI24812.1"/>
    <property type="molecule type" value="Genomic_DNA"/>
</dbReference>
<dbReference type="InterPro" id="IPR036465">
    <property type="entry name" value="vWFA_dom_sf"/>
</dbReference>
<reference evidence="2 3" key="1">
    <citation type="submission" date="2017-07" db="EMBL/GenBank/DDBJ databases">
        <title>Draft Genome Sequences of Select Purple Nonsulfur Bacteria.</title>
        <authorList>
            <person name="Lasarre B."/>
            <person name="Mckinlay J.B."/>
        </authorList>
    </citation>
    <scope>NUCLEOTIDE SEQUENCE [LARGE SCALE GENOMIC DNA]</scope>
    <source>
        <strain evidence="2 3">DSM 11290</strain>
    </source>
</reference>
<evidence type="ECO:0000313" key="2">
    <source>
        <dbReference type="EMBL" id="RAI24812.1"/>
    </source>
</evidence>
<dbReference type="AlphaFoldDB" id="A0A327JJ31"/>
<evidence type="ECO:0000313" key="3">
    <source>
        <dbReference type="Proteomes" id="UP000249299"/>
    </source>
</evidence>
<dbReference type="OrthoDB" id="5430236at2"/>
<dbReference type="Gene3D" id="3.40.50.410">
    <property type="entry name" value="von Willebrand factor, type A domain"/>
    <property type="match status" value="1"/>
</dbReference>
<keyword evidence="3" id="KW-1185">Reference proteome</keyword>
<comment type="caution">
    <text evidence="2">The sequence shown here is derived from an EMBL/GenBank/DDBJ whole genome shotgun (WGS) entry which is preliminary data.</text>
</comment>
<sequence>MMTKKTSVPTSPLSGLKEGGKGEVAPSSRGEIDAFLNAAKTLGPRAEGRGRLVFALDATMSRQPTWDRACSLQAEMFEEAAKTGSLDVQLVYFRGFGECRASKWVKNARALADLMTRIDCRGGHTQIGKVLAHALKETKKEKVQALVYIGDCMEENADDLCAKAGELGLHGVPVFLFQEGGDPVADRAFKEIARLTKGVHLRLDAASAKELGQLLRGVAAYAAGGRKALQDLSKGGARGATLLLEQMR</sequence>
<evidence type="ECO:0000256" key="1">
    <source>
        <dbReference type="SAM" id="MobiDB-lite"/>
    </source>
</evidence>
<accession>A0A327JJ31</accession>
<feature type="region of interest" description="Disordered" evidence="1">
    <location>
        <begin position="1"/>
        <end position="27"/>
    </location>
</feature>